<name>A0ABR2Z6U9_9AGAR</name>
<dbReference type="EMBL" id="JBBXMP010001117">
    <property type="protein sequence ID" value="KAL0056654.1"/>
    <property type="molecule type" value="Genomic_DNA"/>
</dbReference>
<keyword evidence="2" id="KW-1185">Reference proteome</keyword>
<organism evidence="1 2">
    <name type="scientific">Marasmius tenuissimus</name>
    <dbReference type="NCBI Taxonomy" id="585030"/>
    <lineage>
        <taxon>Eukaryota</taxon>
        <taxon>Fungi</taxon>
        <taxon>Dikarya</taxon>
        <taxon>Basidiomycota</taxon>
        <taxon>Agaricomycotina</taxon>
        <taxon>Agaricomycetes</taxon>
        <taxon>Agaricomycetidae</taxon>
        <taxon>Agaricales</taxon>
        <taxon>Marasmiineae</taxon>
        <taxon>Marasmiaceae</taxon>
        <taxon>Marasmius</taxon>
    </lineage>
</organism>
<accession>A0ABR2Z6U9</accession>
<sequence>MVKIIPEAVVTARAFSAFTEALKEDHAEDLAAWEKLVTEWEQGQSRVCPYDVSEPTISMTKIRKDLAEEEHKRELAGQNTPSSTAAGTIIEGIEIEEAQQLLLHHLPFLRQILEADPITSDCTPKTLRLFLPSSLNSELRKLCPPDVMDIEERLPYAQAYDSLARLRAQLGARAVAYKRQSRVAPSQGNYTTTRALQDQIEVKVTASKMTYRSARDALMVLVGPGEWTDWLRELKDDNVRGITERLLKDNEKEELQRAQELAGYTVKEINEVHDAGNVPTAPLKRGVTLGQSSLSLSWIWYTHMPLVSGSDGTGKEGMRSNFQELQESLRAEWCKARACARRAREELSLVEEEMRRCIDYCIWQLEWWASQINRRTDIPTWLAEGLNAYAKEHQEVEKARASLWLTSWASVRERAKSVLRCLTDPNCEPMLQKLSELVVEVEMDDEEEQGIDIDHDNLFD</sequence>
<evidence type="ECO:0000313" key="1">
    <source>
        <dbReference type="EMBL" id="KAL0056654.1"/>
    </source>
</evidence>
<proteinExistence type="predicted"/>
<protein>
    <submittedName>
        <fullName evidence="1">Uncharacterized protein</fullName>
    </submittedName>
</protein>
<dbReference type="Proteomes" id="UP001437256">
    <property type="component" value="Unassembled WGS sequence"/>
</dbReference>
<evidence type="ECO:0000313" key="2">
    <source>
        <dbReference type="Proteomes" id="UP001437256"/>
    </source>
</evidence>
<comment type="caution">
    <text evidence="1">The sequence shown here is derived from an EMBL/GenBank/DDBJ whole genome shotgun (WGS) entry which is preliminary data.</text>
</comment>
<reference evidence="1 2" key="1">
    <citation type="submission" date="2024-05" db="EMBL/GenBank/DDBJ databases">
        <title>A draft genome resource for the thread blight pathogen Marasmius tenuissimus strain MS-2.</title>
        <authorList>
            <person name="Yulfo-Soto G.E."/>
            <person name="Baruah I.K."/>
            <person name="Amoako-Attah I."/>
            <person name="Bukari Y."/>
            <person name="Meinhardt L.W."/>
            <person name="Bailey B.A."/>
            <person name="Cohen S.P."/>
        </authorList>
    </citation>
    <scope>NUCLEOTIDE SEQUENCE [LARGE SCALE GENOMIC DNA]</scope>
    <source>
        <strain evidence="1 2">MS-2</strain>
    </source>
</reference>
<gene>
    <name evidence="1" type="ORF">AAF712_016740</name>
</gene>